<organism evidence="18">
    <name type="scientific">Thrips palmi</name>
    <name type="common">Melon thrips</name>
    <dbReference type="NCBI Taxonomy" id="161013"/>
    <lineage>
        <taxon>Eukaryota</taxon>
        <taxon>Metazoa</taxon>
        <taxon>Ecdysozoa</taxon>
        <taxon>Arthropoda</taxon>
        <taxon>Hexapoda</taxon>
        <taxon>Insecta</taxon>
        <taxon>Pterygota</taxon>
        <taxon>Neoptera</taxon>
        <taxon>Paraneoptera</taxon>
        <taxon>Thysanoptera</taxon>
        <taxon>Terebrantia</taxon>
        <taxon>Thripoidea</taxon>
        <taxon>Thripidae</taxon>
        <taxon>Thrips</taxon>
    </lineage>
</organism>
<feature type="repeat" description="RCC1" evidence="12">
    <location>
        <begin position="4134"/>
        <end position="4186"/>
    </location>
</feature>
<dbReference type="PROSITE" id="PS50082">
    <property type="entry name" value="WD_REPEATS_2"/>
    <property type="match status" value="2"/>
</dbReference>
<dbReference type="Gene3D" id="3.90.1750.10">
    <property type="entry name" value="Hect, E3 ligase catalytic domains"/>
    <property type="match status" value="1"/>
</dbReference>
<feature type="repeat" description="RCC1" evidence="12">
    <location>
        <begin position="4082"/>
        <end position="4133"/>
    </location>
</feature>
<feature type="compositionally biased region" description="Low complexity" evidence="13">
    <location>
        <begin position="2513"/>
        <end position="2522"/>
    </location>
</feature>
<comment type="subcellular location">
    <subcellularLocation>
        <location evidence="2">Cytoplasm</location>
    </subcellularLocation>
</comment>
<evidence type="ECO:0000256" key="6">
    <source>
        <dbReference type="ARBA" id="ARBA00022553"/>
    </source>
</evidence>
<dbReference type="SUPFAM" id="SSF50978">
    <property type="entry name" value="WD40 repeat-like"/>
    <property type="match status" value="1"/>
</dbReference>
<feature type="repeat" description="RCC1" evidence="12">
    <location>
        <begin position="488"/>
        <end position="540"/>
    </location>
</feature>
<dbReference type="InterPro" id="IPR043136">
    <property type="entry name" value="B30.2/SPRY_sf"/>
</dbReference>
<feature type="repeat" description="WD" evidence="11">
    <location>
        <begin position="3249"/>
        <end position="3281"/>
    </location>
</feature>
<feature type="compositionally biased region" description="Basic and acidic residues" evidence="13">
    <location>
        <begin position="2102"/>
        <end position="2116"/>
    </location>
</feature>
<feature type="region of interest" description="Disordered" evidence="13">
    <location>
        <begin position="1311"/>
        <end position="1345"/>
    </location>
</feature>
<sequence>MESSNIEVGKNIKVKWQDHLNTVWSSDNCREDLITTRDGVQTLFERLSSNKEVANVTAPSVPDFQNSVPLLPDFESQSPQFSELDQQISDLLSAQLDLARTVFSETPFATVLFQRLLILERIYYGFRYKYHNKDKVRSLSVIPEEDRCRDCTVVQLERASSAPNALLEMGVRTGLTLMFSLIQQSWQFSIPPECPNLSHQVLQTASEVVRSLPLLSLANESHITALGSTCLSEVTSFLRRTVLPQSGADPVGRRLACELMLQLACQRGSSRHLLEWVDLVLTAASEEVQNKDLKECDYICISESMVNEAISNMRSAAVSGDGRACRHVPLCLADDGSRIRLHKAAMLIMQELVYLSSHLTDSWVSAGEKSIDSGTSGSSVSEKICEVYLWGSNSSHQLAEGNQEKILLPKLAKMFSNVQQVEAGQYCTFVIHTNGTVSACGKGSYGRLGLGDSNNQQVPRRVSMPATVVRLSSSKGSDGHSLCLTDEGQVYSWGDGDYGKLGHGNCTTQKQPKLITGVLLGKRVTHIHAGYRHSAAVTEDGELYTWGEGDYGRLGHGDNNGRNVPTLVRDISGVGQVACGSAHTLALSQDGRTVWSFGSGENGKLGHGDNARVCRPKIIEALQGVCVTKIAAGAQFSVALTSSGQVLTWGSGSCVGCGTADMMTLVPHKVDDLSGNHVLDIAAGDSHCLALTDDCQVYAWGNNSMGQCGQGHSTTPISRPRRVVGLDGVPVRQMSAGTSHSIVWTALPTDRPILPWHRPFCADLEENTFSTLRNFLEKFGKDFYEECPPPPFPSSQDHHDFVYLCLKLLCSHFSLAMSGGVTSSFLGNQAAPLRHLLFSLVDYTTPQRVEAIVNDTLQIGAHMLLPPLWARLSLLQSLLPQISNLTKGQKMLLDIIVKSLVEHTHIAWLLGYGITVTETSDDSSESSIDRSILADVNSSPQSPHDLTHAYTLMKTLLHNLSVNSIAAIESLECHLKNNLNNPWEPPPSVPSLHGLLSALHTHLLAYTTHYMNSSLYMTSCPSIDLLLRHAEKLIPMASGIFALSARLVQNFPESLSYLYGILMDSIAGSLLFTFLHALLLLPVSQVEPLLPELLSLLAPIDKLNRLLPPLPDDDTEADTPTPNDLAEQSWLWLMDLERCCGLLVGRVLGGMLLGASFTPAEKSVVYWLQTPLFSHGLERNYSLSDVGRIVSFWIQDSNKENLCKENVPDLKDTYSRIQSSVLNADLEAVFKFAIENDWDVSPSHPTVDVLCKFYLAALLKHCSMSQSLTCSNLYFEEIYSAVIKLRRHLLSAPTLKEVDLKRLSSINRAASERKKKELKKEKRRAESGEASHESDSDHGCGSRSSRCREAIEGCSRDEDMHTEESDLDETQSEGEADEAKRQKSFEYVCKNVLERCAFLIGCVNSPPKNWMEVDKDEDDVDLCSNIEISPRDTHQLIKLHDVVETLTNFVCGKPDNCDSESQSFIIKQDKGWVTNPRLIGEAVIAQEARAEVRLDALRQFLILLSTEESSKADNPAPLIHKVQEQILCGLFNLVGRLGCKSDSPLLYHYLGGVQATPKDVQDQLSAAMHRLISLLVHLISTHNSSDKVSGNAEQCYQSLLVFSLSMRYEPKDLTHAVRSGLLQVLAEVCSNTVAASNLLTWDRPNITLAHASTQLLHILAMSCTMYAGKLDQDIVAKVVDLIYLQLEQSVQSTLPNEMTNLSTSELTACEQTLGNRLLFIRRVACSKRMSALLASFKWTNLLLLILSQDEIKNEGSVISSLKMSLAQPRIQSLRPKLLALQLLGTILPSVKFSDRNDAIDEQTNQHREQVIQELFRQLAANMWNVPQAVAERNAAMKHKELMKQLKKLSEPDDSEEDVFQSEGNIPVLDAGFDADKTLYCFVDSHTVLVHGAGGRGYGLGNTAITSGCYQWKFQILRENKGNEGTCIGVARMPIKDNNHRTTCDMWLYRAYSGNLYHNGELPLTLPGYTQGDCITVVLDMDARTISFGKNGEDPVSAFEDVEATELFPCVLFYSTNPGEKVAITDMQVCRSPRDLHPGDPQCAPQSVVMAEAYVQLLRQLHSTDVWCDQINECIIERLNQIKELFPVVSQEKPTKTNIRAHSPVDKEEQMDTKENEGPPDTTEKCSGVKLQQLCKEVWPALAVIAGVDRGVRVGGRCVYRPFARNCIVLGTLKPGLASVKVQWDDGCIGDAQISGLQPLEPAPFNVNKLPVVSGETLIQISRLSGLTGELVFPDCKTKLDDIKNSGGVIKIDNSESDVNISDAQAPPAAQPLKPTARSVETLTNQMVFNIIGEVTRRNSAELLEGVTSNQQNLQESSASTLSSVTKVGDQKFLDCEAVSLQVAFLQLAALKSLCSFLNNSQYLEMLLVPSTPSFAAEEKLSDNDECSKKEGLLLAEFELKEALRHILNGLVNKSVEVCHFRQLACVRDLERIQAIFHQAHMKSCANETFAITDVETKIRSVVSSRDTNHAMHCSSDSSLDDCLLRSQRATHNSTYEPPGALGSLATGPLANHSPSSPLSPPSSLLLPSLLNSSVPARPGSSVFARHNKLVFRLASFRQANAERDSKLSGRSVTTLGGSSSSSSSRTPPPDAATSIDNTPPPPIVAPLLEMGFSLKHVQKAIQSTGSGGDMAALTLNQLATWMIEHPCVDSPGTEGEGDEAASGTEAEASGPWVSAIAGQTSPASTTEPPHLALPSSAPVAGGKVVPKRYQLQSSLNRLESSGTGESEVPLGLRRSGAICRRFPSDIRSYLTDRAAQDRERREQERERERQHVRNEAQPLLAAAQAQGNSDVGSSTSGPMPPKSVCALCGQTSTHLAGHMLSSHPGCGRVWGSTYCGSITGSTYLLCNECKFIWQHQTSRDSNLILPNTITVSGVAQVLAPDLVGAPANPQQSQETDLFWADADTDSPSAGQDFDQLLRLLGLAEERPIPEPVAWRESDPLGSSCVPMVVAQGNAKANPGKSEVKHKPLADQAADLTSVFDRITALRRSAGAAQIFIARHIVINTLSFLAVSKTSCDLCASLSAMGLSDVRKAVALMGLTAAGRVELQDTCDSTAAPPGDAGASDVEPTENWLAPSFGGLSTPNLLQLAASSGYDPIFEGNYSVLSHLRSAIAALARADKAASNLVLQMCTKDLLQVATGATKLSSGSAVTLYLVALLASHGGTALNSEIKDEKSPFSPESPNSSNHLMLPNALAACILSTRLPPPTRQWASQQLVLCIVAKSGHQHPLDTALNFADLSGVMPLCPAVQLQGHDNRVNKVLWHENRSQLATSAWDGTIRIWSAPPLCALEHTLVYRKTQNVFGSELHGEEIGQLCWSPTGRFLAACMGNTINIWALPPLPGDNEEAPWTENFLVLSHSAWITALSWPEEHSALGSPDNKCERLLIGRVDGSVALVELDSQKQDCVELPNCSLPYAYVTHIAWQNEDKEFAIAFSDGTVKFGGYMPNHPTSSVMAHQSALSGMKWSPDGRLLATCGTDGACRVWHLVDKTWCCLHSLPQANQPVSISWSPFIGKGSNPLLLCVGMSYGIINVWVLNPSHGEETDENHDIQEKSGPRREKPLKLLFSLQGHLYSPITALAIHKDGLLMASGCGKGPTGVVNIWSLQDGSLLQTYTGAGGIQSLSWTGNAGLAACLLRSKDVVVLQYSMEQCFSDHALATGRSSLLKRGLGGLHTAPCLRALLRYLPHILSQQYLYERPYVACGDQLLHSDHLKCLIALALVLQLDKVLCYKPAPPNNGEHETLVPDWQWLHVFSMASSTAESLVTRGPLPPSFIAANKDMLDDEEGSRALTNSAWSLRADCQMMSWYIQQPTDWQVGGRCEAYMWGSGRQGQLGDASQDIGRNTMSPILTESFSTAQQIICGQNCTFVIQANGTVLACGEGSYGRLGQGNSDDLHTLSVISSLQGFVITGLATSCGSDGHSLAIAESGEVFSWGDGDYGKLGHGNSDRQRRPRQIEALQGEEVVQAACGYKHSAVVTIDGKLFTFGNGDYGRLGHGTTANKKLPERVAALQGVIVGQVACGLNHTVCVSLDGMEVWAFGDGEFGKLGIGTTCTKKTPVRVERMCNLGVKRVCCGSHFTVFLTFDGRVFTCGAEYHIGQPEARARCHAKPQEVPALNEVFVEEIAAGSEHALALTSSGDVWGWGSNNDGQLGMGHTSCPPREPQLITALCGKRTKQISTGRTHSAAWTSPPLPRRTPGLASPLALGTPSAIPPHLGHLESFPIAAIRARLRVLHRFSDTLYACWRMLPLCSKVKWWQGSPLQCLCAPELRPLLAPRVYTLPLVRCIGRTMVQGRNYGPQVTVRRLAVRTRRPTPIFSQLVEQVVKLRPAELRLPSRAWKVTLVGEGADDAGGVFDDTVTEMCVELTSGRVPLLVRTPNSTNDVGFNRDKFLLNPQLTSMNHRAAFKFLGILLGVAVRTKKPLAIPLAPLVWKLLVQEPVSIDDLEETDILYTQCLRGIRDIHFNDVNQQNFHEVIPLECFEGTSCTGRMMPIIPGGRSVPLTFHNRMQYVEQAINFRLHEMDLQIEAMREGMAWIIPVPLLSLVTSHYLEQLVCGMPYIPVPLLKKVVRYRELDESHTLVQWLWSILESFSDEERVLFMRFVSGRSRLPANLADLSQQFQVMRVDRAPDGLPTAQTCFFQLRLPPYTSQEVMAERLRYAINNCRSIDMDNYMLARNADVGHVSGDEY</sequence>
<evidence type="ECO:0000256" key="12">
    <source>
        <dbReference type="PROSITE-ProRule" id="PRU00235"/>
    </source>
</evidence>
<keyword evidence="11" id="KW-0853">WD repeat</keyword>
<evidence type="ECO:0000256" key="7">
    <source>
        <dbReference type="ARBA" id="ARBA00022679"/>
    </source>
</evidence>
<dbReference type="SUPFAM" id="SSF50985">
    <property type="entry name" value="RCC1/BLIP-II"/>
    <property type="match status" value="2"/>
</dbReference>
<keyword evidence="8" id="KW-0677">Repeat</keyword>
<feature type="repeat" description="RCC1" evidence="12">
    <location>
        <begin position="4030"/>
        <end position="4081"/>
    </location>
</feature>
<dbReference type="EC" id="2.3.2.26" evidence="4"/>
<dbReference type="Pfam" id="PF00622">
    <property type="entry name" value="SPRY"/>
    <property type="match status" value="1"/>
</dbReference>
<evidence type="ECO:0000259" key="14">
    <source>
        <dbReference type="PROSITE" id="PS50030"/>
    </source>
</evidence>
<keyword evidence="5" id="KW-0963">Cytoplasm</keyword>
<feature type="repeat" description="RCC1" evidence="12">
    <location>
        <begin position="3817"/>
        <end position="3869"/>
    </location>
</feature>
<proteinExistence type="predicted"/>
<evidence type="ECO:0000256" key="9">
    <source>
        <dbReference type="ARBA" id="ARBA00022786"/>
    </source>
</evidence>
<dbReference type="Pfam" id="PF00415">
    <property type="entry name" value="RCC1"/>
    <property type="match status" value="1"/>
</dbReference>
<feature type="repeat" description="RCC1" evidence="12">
    <location>
        <begin position="644"/>
        <end position="694"/>
    </location>
</feature>
<dbReference type="CDD" id="cd12881">
    <property type="entry name" value="SPRY_HERC1"/>
    <property type="match status" value="1"/>
</dbReference>
<dbReference type="Pfam" id="PF00400">
    <property type="entry name" value="WD40"/>
    <property type="match status" value="4"/>
</dbReference>
<dbReference type="InterPro" id="IPR013320">
    <property type="entry name" value="ConA-like_dom_sf"/>
</dbReference>
<feature type="compositionally biased region" description="Acidic residues" evidence="13">
    <location>
        <begin position="1365"/>
        <end position="1376"/>
    </location>
</feature>
<dbReference type="Gene3D" id="2.130.10.30">
    <property type="entry name" value="Regulator of chromosome condensation 1/beta-lactamase-inhibitor protein II"/>
    <property type="match status" value="2"/>
</dbReference>
<evidence type="ECO:0000256" key="4">
    <source>
        <dbReference type="ARBA" id="ARBA00012485"/>
    </source>
</evidence>
<dbReference type="CDD" id="cd00078">
    <property type="entry name" value="HECTc"/>
    <property type="match status" value="1"/>
</dbReference>
<feature type="domain" description="B30.2/SPRY" evidence="15">
    <location>
        <begin position="1846"/>
        <end position="2028"/>
    </location>
</feature>
<feature type="active site" description="Glycyl thioester intermediate" evidence="10">
    <location>
        <position position="4633"/>
    </location>
</feature>
<dbReference type="Gene3D" id="3.30.2410.10">
    <property type="entry name" value="Hect, E3 ligase catalytic domain"/>
    <property type="match status" value="1"/>
</dbReference>
<dbReference type="GeneID" id="117649932"/>
<dbReference type="PROSITE" id="PS50237">
    <property type="entry name" value="HECT"/>
    <property type="match status" value="1"/>
</dbReference>
<dbReference type="InterPro" id="IPR015940">
    <property type="entry name" value="UBA"/>
</dbReference>
<dbReference type="FunFam" id="3.30.2410.10:FF:000006">
    <property type="entry name" value="probable E3 ubiquitin-protein ligase HERC1 isoform X2"/>
    <property type="match status" value="1"/>
</dbReference>
<feature type="repeat" description="WD" evidence="11">
    <location>
        <begin position="3451"/>
        <end position="3484"/>
    </location>
</feature>
<dbReference type="InterPro" id="IPR001870">
    <property type="entry name" value="B30.2/SPRY"/>
</dbReference>
<dbReference type="PROSITE" id="PS50188">
    <property type="entry name" value="B302_SPRY"/>
    <property type="match status" value="1"/>
</dbReference>
<dbReference type="InterPro" id="IPR035983">
    <property type="entry name" value="Hect_E3_ubiquitin_ligase"/>
</dbReference>
<dbReference type="Gene3D" id="2.130.10.10">
    <property type="entry name" value="YVTN repeat-like/Quinoprotein amine dehydrogenase"/>
    <property type="match status" value="1"/>
</dbReference>
<dbReference type="SUPFAM" id="SSF117289">
    <property type="entry name" value="Nucleoporin domain"/>
    <property type="match status" value="1"/>
</dbReference>
<dbReference type="SMART" id="SM00449">
    <property type="entry name" value="SPRY"/>
    <property type="match status" value="1"/>
</dbReference>
<dbReference type="PRINTS" id="PR00633">
    <property type="entry name" value="RCCNDNSATION"/>
</dbReference>
<keyword evidence="6" id="KW-0597">Phosphoprotein</keyword>
<evidence type="ECO:0000259" key="15">
    <source>
        <dbReference type="PROSITE" id="PS50188"/>
    </source>
</evidence>
<dbReference type="GO" id="GO:0009966">
    <property type="term" value="P:regulation of signal transduction"/>
    <property type="evidence" value="ECO:0007669"/>
    <property type="project" value="UniProtKB-ARBA"/>
</dbReference>
<dbReference type="InterPro" id="IPR015943">
    <property type="entry name" value="WD40/YVTN_repeat-like_dom_sf"/>
</dbReference>
<name>A0A6P8ZUM7_THRPL</name>
<dbReference type="Proteomes" id="UP000515158">
    <property type="component" value="Unplaced"/>
</dbReference>
<feature type="repeat" description="RCC1" evidence="12">
    <location>
        <begin position="695"/>
        <end position="747"/>
    </location>
</feature>
<dbReference type="SMART" id="SM00119">
    <property type="entry name" value="HECTc"/>
    <property type="match status" value="1"/>
</dbReference>
<gene>
    <name evidence="18" type="primary">LOC117649932</name>
</gene>
<evidence type="ECO:0000256" key="11">
    <source>
        <dbReference type="PROSITE-ProRule" id="PRU00221"/>
    </source>
</evidence>
<dbReference type="PROSITE" id="PS50012">
    <property type="entry name" value="RCC1_3"/>
    <property type="match status" value="13"/>
</dbReference>
<dbReference type="PANTHER" id="PTHR22872">
    <property type="entry name" value="BTK-BINDING PROTEIN-RELATED"/>
    <property type="match status" value="1"/>
</dbReference>
<accession>A0A6P8ZUM7</accession>
<dbReference type="PROSITE" id="PS50030">
    <property type="entry name" value="UBA"/>
    <property type="match status" value="1"/>
</dbReference>
<evidence type="ECO:0000259" key="16">
    <source>
        <dbReference type="PROSITE" id="PS50237"/>
    </source>
</evidence>
<evidence type="ECO:0000256" key="3">
    <source>
        <dbReference type="ARBA" id="ARBA00004906"/>
    </source>
</evidence>
<dbReference type="GO" id="GO:0005737">
    <property type="term" value="C:cytoplasm"/>
    <property type="evidence" value="ECO:0007669"/>
    <property type="project" value="UniProtKB-SubCell"/>
</dbReference>
<feature type="repeat" description="RCC1" evidence="12">
    <location>
        <begin position="592"/>
        <end position="643"/>
    </location>
</feature>
<dbReference type="InterPro" id="IPR009091">
    <property type="entry name" value="RCC1/BLIP-II"/>
</dbReference>
<dbReference type="KEGG" id="tpal:117649932"/>
<dbReference type="PROSITE" id="PS50294">
    <property type="entry name" value="WD_REPEATS_REGION"/>
    <property type="match status" value="2"/>
</dbReference>
<dbReference type="InterPro" id="IPR058923">
    <property type="entry name" value="RCC1-like_dom"/>
</dbReference>
<dbReference type="Gene3D" id="3.30.2160.10">
    <property type="entry name" value="Hect, E3 ligase catalytic domain"/>
    <property type="match status" value="1"/>
</dbReference>
<dbReference type="CDD" id="cd14401">
    <property type="entry name" value="UBA_HERC1"/>
    <property type="match status" value="1"/>
</dbReference>
<keyword evidence="7" id="KW-0808">Transferase</keyword>
<feature type="compositionally biased region" description="Low complexity" evidence="13">
    <location>
        <begin position="2568"/>
        <end position="2585"/>
    </location>
</feature>
<dbReference type="Pfam" id="PF00632">
    <property type="entry name" value="HECT"/>
    <property type="match status" value="1"/>
</dbReference>
<feature type="region of interest" description="Disordered" evidence="13">
    <location>
        <begin position="2562"/>
        <end position="2603"/>
    </location>
</feature>
<protein>
    <recommendedName>
        <fullName evidence="4">HECT-type E3 ubiquitin transferase</fullName>
        <ecNumber evidence="4">2.3.2.26</ecNumber>
    </recommendedName>
</protein>
<keyword evidence="17" id="KW-1185">Reference proteome</keyword>
<dbReference type="InParanoid" id="A0A6P8ZUM7"/>
<feature type="compositionally biased region" description="Low complexity" evidence="13">
    <location>
        <begin position="2660"/>
        <end position="2670"/>
    </location>
</feature>
<evidence type="ECO:0000313" key="17">
    <source>
        <dbReference type="Proteomes" id="UP000515158"/>
    </source>
</evidence>
<dbReference type="InterPro" id="IPR036322">
    <property type="entry name" value="WD40_repeat_dom_sf"/>
</dbReference>
<feature type="compositionally biased region" description="Basic and acidic residues" evidence="13">
    <location>
        <begin position="2754"/>
        <end position="2774"/>
    </location>
</feature>
<feature type="repeat" description="RCC1" evidence="12">
    <location>
        <begin position="3977"/>
        <end position="4028"/>
    </location>
</feature>
<dbReference type="GO" id="GO:0061630">
    <property type="term" value="F:ubiquitin protein ligase activity"/>
    <property type="evidence" value="ECO:0007669"/>
    <property type="project" value="UniProtKB-EC"/>
</dbReference>
<evidence type="ECO:0000256" key="10">
    <source>
        <dbReference type="PROSITE-ProRule" id="PRU00104"/>
    </source>
</evidence>
<comment type="pathway">
    <text evidence="3">Protein modification; protein ubiquitination.</text>
</comment>
<evidence type="ECO:0000313" key="18">
    <source>
        <dbReference type="RefSeq" id="XP_034249008.1"/>
    </source>
</evidence>
<feature type="region of interest" description="Disordered" evidence="13">
    <location>
        <begin position="2493"/>
        <end position="2522"/>
    </location>
</feature>
<dbReference type="OrthoDB" id="239701at2759"/>
<dbReference type="SUPFAM" id="SSF49899">
    <property type="entry name" value="Concanavalin A-like lectins/glucanases"/>
    <property type="match status" value="1"/>
</dbReference>
<dbReference type="PANTHER" id="PTHR22872:SF6">
    <property type="entry name" value="E3 UBIQUITIN-PROTEIN LIGASE HERC1-RELATED"/>
    <property type="match status" value="1"/>
</dbReference>
<feature type="region of interest" description="Disordered" evidence="13">
    <location>
        <begin position="1357"/>
        <end position="1378"/>
    </location>
</feature>
<feature type="repeat" description="RCC1" evidence="12">
    <location>
        <begin position="541"/>
        <end position="590"/>
    </location>
</feature>
<dbReference type="PROSITE" id="PS00626">
    <property type="entry name" value="RCC1_2"/>
    <property type="match status" value="3"/>
</dbReference>
<dbReference type="RefSeq" id="XP_034249008.1">
    <property type="nucleotide sequence ID" value="XM_034393117.1"/>
</dbReference>
<dbReference type="FunFam" id="2.60.120.920:FF:000015">
    <property type="entry name" value="LOW QUALITY PROTEIN: probable E3 ubiquitin-protein ligase HERC1"/>
    <property type="match status" value="1"/>
</dbReference>
<feature type="compositionally biased region" description="Polar residues" evidence="13">
    <location>
        <begin position="2677"/>
        <end position="2687"/>
    </location>
</feature>
<dbReference type="InterPro" id="IPR000408">
    <property type="entry name" value="Reg_chr_condens"/>
</dbReference>
<evidence type="ECO:0000256" key="5">
    <source>
        <dbReference type="ARBA" id="ARBA00022490"/>
    </source>
</evidence>
<feature type="repeat" description="RCC1" evidence="12">
    <location>
        <begin position="435"/>
        <end position="487"/>
    </location>
</feature>
<dbReference type="InterPro" id="IPR003877">
    <property type="entry name" value="SPRY_dom"/>
</dbReference>
<feature type="region of interest" description="Disordered" evidence="13">
    <location>
        <begin position="2092"/>
        <end position="2123"/>
    </location>
</feature>
<feature type="domain" description="UBA" evidence="14">
    <location>
        <begin position="2594"/>
        <end position="2638"/>
    </location>
</feature>
<evidence type="ECO:0000256" key="2">
    <source>
        <dbReference type="ARBA" id="ARBA00004496"/>
    </source>
</evidence>
<reference evidence="18" key="1">
    <citation type="submission" date="2025-08" db="UniProtKB">
        <authorList>
            <consortium name="RefSeq"/>
        </authorList>
    </citation>
    <scope>IDENTIFICATION</scope>
    <source>
        <tissue evidence="18">Total insect</tissue>
    </source>
</reference>
<keyword evidence="9 10" id="KW-0833">Ubl conjugation pathway</keyword>
<evidence type="ECO:0000256" key="1">
    <source>
        <dbReference type="ARBA" id="ARBA00000885"/>
    </source>
</evidence>
<dbReference type="InterPro" id="IPR051625">
    <property type="entry name" value="Signaling_Regulatory_Domain"/>
</dbReference>
<dbReference type="Gene3D" id="2.60.120.920">
    <property type="match status" value="1"/>
</dbReference>
<feature type="region of interest" description="Disordered" evidence="13">
    <location>
        <begin position="2649"/>
        <end position="2699"/>
    </location>
</feature>
<dbReference type="Pfam" id="PF25390">
    <property type="entry name" value="WD40_RLD"/>
    <property type="match status" value="2"/>
</dbReference>
<feature type="repeat" description="RCC1" evidence="12">
    <location>
        <begin position="385"/>
        <end position="434"/>
    </location>
</feature>
<feature type="region of interest" description="Disordered" evidence="13">
    <location>
        <begin position="2750"/>
        <end position="2775"/>
    </location>
</feature>
<feature type="domain" description="HECT" evidence="16">
    <location>
        <begin position="4323"/>
        <end position="4670"/>
    </location>
</feature>
<dbReference type="InterPro" id="IPR035768">
    <property type="entry name" value="SPRY_HERC1"/>
</dbReference>
<dbReference type="SUPFAM" id="SSF56204">
    <property type="entry name" value="Hect, E3 ligase catalytic domain"/>
    <property type="match status" value="1"/>
</dbReference>
<feature type="repeat" description="RCC1" evidence="12">
    <location>
        <begin position="3925"/>
        <end position="3976"/>
    </location>
</feature>
<dbReference type="InterPro" id="IPR001680">
    <property type="entry name" value="WD40_rpt"/>
</dbReference>
<dbReference type="SMART" id="SM00320">
    <property type="entry name" value="WD40"/>
    <property type="match status" value="7"/>
</dbReference>
<evidence type="ECO:0000256" key="13">
    <source>
        <dbReference type="SAM" id="MobiDB-lite"/>
    </source>
</evidence>
<comment type="catalytic activity">
    <reaction evidence="1">
        <text>S-ubiquitinyl-[E2 ubiquitin-conjugating enzyme]-L-cysteine + [acceptor protein]-L-lysine = [E2 ubiquitin-conjugating enzyme]-L-cysteine + N(6)-ubiquitinyl-[acceptor protein]-L-lysine.</text>
        <dbReference type="EC" id="2.3.2.26"/>
    </reaction>
</comment>
<dbReference type="InterPro" id="IPR000569">
    <property type="entry name" value="HECT_dom"/>
</dbReference>
<evidence type="ECO:0000256" key="8">
    <source>
        <dbReference type="ARBA" id="ARBA00022737"/>
    </source>
</evidence>